<dbReference type="Proteomes" id="UP001363151">
    <property type="component" value="Unassembled WGS sequence"/>
</dbReference>
<dbReference type="SUPFAM" id="SSF51735">
    <property type="entry name" value="NAD(P)-binding Rossmann-fold domains"/>
    <property type="match status" value="1"/>
</dbReference>
<dbReference type="Pfam" id="PF00106">
    <property type="entry name" value="adh_short"/>
    <property type="match status" value="1"/>
</dbReference>
<evidence type="ECO:0000313" key="1">
    <source>
        <dbReference type="EMBL" id="KAK7232718.1"/>
    </source>
</evidence>
<dbReference type="GO" id="GO:0030497">
    <property type="term" value="P:fatty acid elongation"/>
    <property type="evidence" value="ECO:0007669"/>
    <property type="project" value="TreeGrafter"/>
</dbReference>
<dbReference type="KEGG" id="aaf:AURANDRAFT_20370"/>
<sequence length="259" mass="26364">MGKLDGKVCIVTGASSGIGLAVATALAGEGAKVVMVSRSITQEKASAVKGDTVAVACDVVKRGDVKAMVDGVVDAHGAVDVVVNCAGVMYFTLMKNLKYDQWEQTIDVNCKGTVNVCGAALPHMLGAKAGHFVNISSDAAKTLFGALTVYNAAKAFVSVFSKGLRAECVGTGLRVTDVQPGDTATNLIQRNDDAEAAEKMGVTVGAVVGGGDVGPACLAPSDVADAVLYAVTAPAHVGVHELLIEPRDQIFGDPTSMNA</sequence>
<dbReference type="InterPro" id="IPR002347">
    <property type="entry name" value="SDR_fam"/>
</dbReference>
<dbReference type="PANTHER" id="PTHR43086:SF3">
    <property type="entry name" value="NADP-DEPENDENT 3-HYDROXY ACID DEHYDROGENASE YDFG"/>
    <property type="match status" value="1"/>
</dbReference>
<dbReference type="PRINTS" id="PR00080">
    <property type="entry name" value="SDRFAMILY"/>
</dbReference>
<dbReference type="CDD" id="cd05233">
    <property type="entry name" value="SDR_c"/>
    <property type="match status" value="1"/>
</dbReference>
<gene>
    <name evidence="1" type="ORF">SO694_00037016</name>
</gene>
<dbReference type="GO" id="GO:0005783">
    <property type="term" value="C:endoplasmic reticulum"/>
    <property type="evidence" value="ECO:0007669"/>
    <property type="project" value="TreeGrafter"/>
</dbReference>
<dbReference type="SMART" id="SM00822">
    <property type="entry name" value="PKS_KR"/>
    <property type="match status" value="1"/>
</dbReference>
<dbReference type="Gene3D" id="3.40.50.720">
    <property type="entry name" value="NAD(P)-binding Rossmann-like Domain"/>
    <property type="match status" value="1"/>
</dbReference>
<protein>
    <submittedName>
        <fullName evidence="1">Short chain dehydrogenase</fullName>
    </submittedName>
</protein>
<organism evidence="1 2">
    <name type="scientific">Aureococcus anophagefferens</name>
    <name type="common">Harmful bloom alga</name>
    <dbReference type="NCBI Taxonomy" id="44056"/>
    <lineage>
        <taxon>Eukaryota</taxon>
        <taxon>Sar</taxon>
        <taxon>Stramenopiles</taxon>
        <taxon>Ochrophyta</taxon>
        <taxon>Pelagophyceae</taxon>
        <taxon>Pelagomonadales</taxon>
        <taxon>Pelagomonadaceae</taxon>
        <taxon>Aureococcus</taxon>
    </lineage>
</organism>
<evidence type="ECO:0000313" key="2">
    <source>
        <dbReference type="Proteomes" id="UP001363151"/>
    </source>
</evidence>
<dbReference type="PRINTS" id="PR00081">
    <property type="entry name" value="GDHRDH"/>
</dbReference>
<reference evidence="1 2" key="1">
    <citation type="submission" date="2024-03" db="EMBL/GenBank/DDBJ databases">
        <title>Aureococcus anophagefferens CCMP1851 and Kratosvirus quantuckense: Draft genome of a second virus-susceptible host strain in the model system.</title>
        <authorList>
            <person name="Chase E."/>
            <person name="Truchon A.R."/>
            <person name="Schepens W."/>
            <person name="Wilhelm S.W."/>
        </authorList>
    </citation>
    <scope>NUCLEOTIDE SEQUENCE [LARGE SCALE GENOMIC DNA]</scope>
    <source>
        <strain evidence="1 2">CCMP1851</strain>
    </source>
</reference>
<dbReference type="GO" id="GO:0035527">
    <property type="term" value="F:3-hydroxypropionate dehydrogenase (NADP+) activity"/>
    <property type="evidence" value="ECO:0007669"/>
    <property type="project" value="UniProtKB-EC"/>
</dbReference>
<keyword evidence="2" id="KW-1185">Reference proteome</keyword>
<accession>A0ABR1FKT5</accession>
<dbReference type="EMBL" id="JBBJCI010000366">
    <property type="protein sequence ID" value="KAK7232718.1"/>
    <property type="molecule type" value="Genomic_DNA"/>
</dbReference>
<proteinExistence type="predicted"/>
<dbReference type="PROSITE" id="PS00061">
    <property type="entry name" value="ADH_SHORT"/>
    <property type="match status" value="1"/>
</dbReference>
<comment type="caution">
    <text evidence="1">The sequence shown here is derived from an EMBL/GenBank/DDBJ whole genome shotgun (WGS) entry which is preliminary data.</text>
</comment>
<dbReference type="PANTHER" id="PTHR43086">
    <property type="entry name" value="VERY-LONG-CHAIN 3-OXOOACYL-COA REDUCTASE"/>
    <property type="match status" value="1"/>
</dbReference>
<dbReference type="InterPro" id="IPR020904">
    <property type="entry name" value="Sc_DH/Rdtase_CS"/>
</dbReference>
<dbReference type="InterPro" id="IPR057326">
    <property type="entry name" value="KR_dom"/>
</dbReference>
<dbReference type="InterPro" id="IPR036291">
    <property type="entry name" value="NAD(P)-bd_dom_sf"/>
</dbReference>
<name>A0ABR1FKT5_AURAN</name>